<dbReference type="Proteomes" id="UP001424532">
    <property type="component" value="Unassembled WGS sequence"/>
</dbReference>
<sequence length="196" mass="21961">MRRYVAVSLAALAISGCFEKGQQDDGLAKAVSGIESTEISTNSPDLTVKSWWRVKDAGAIMYIEACKSYMKTEAPYVAKLSELSTPDIHSGRNCSGTPDTFDRQITKVDVQSDTRAVVMARIRNTTPPDEGAVLTEEDKARKEAGEAFQYVLERKDSSAEWRIAQVSNMPSWARDWEVLFKKPQPSTNRWVYESQQ</sequence>
<proteinExistence type="predicted"/>
<keyword evidence="2" id="KW-1185">Reference proteome</keyword>
<reference evidence="1 2" key="1">
    <citation type="submission" date="2024-05" db="EMBL/GenBank/DDBJ databases">
        <title>Sequence of Lycoming College course isolates.</title>
        <authorList>
            <person name="Reigle C.A."/>
            <person name="Newman J.D."/>
        </authorList>
    </citation>
    <scope>NUCLEOTIDE SEQUENCE [LARGE SCALE GENOMIC DNA]</scope>
    <source>
        <strain evidence="1 2">CAR-09</strain>
    </source>
</reference>
<evidence type="ECO:0008006" key="3">
    <source>
        <dbReference type="Google" id="ProtNLM"/>
    </source>
</evidence>
<gene>
    <name evidence="1" type="ORF">ABFE88_07970</name>
</gene>
<accession>A0ABV0DDX7</accession>
<evidence type="ECO:0000313" key="1">
    <source>
        <dbReference type="EMBL" id="MEN8639582.1"/>
    </source>
</evidence>
<comment type="caution">
    <text evidence="1">The sequence shown here is derived from an EMBL/GenBank/DDBJ whole genome shotgun (WGS) entry which is preliminary data.</text>
</comment>
<dbReference type="RefSeq" id="WP_347149536.1">
    <property type="nucleotide sequence ID" value="NZ_JBDLYL010000006.1"/>
</dbReference>
<name>A0ABV0DDX7_9PSED</name>
<dbReference type="PROSITE" id="PS51257">
    <property type="entry name" value="PROKAR_LIPOPROTEIN"/>
    <property type="match status" value="1"/>
</dbReference>
<protein>
    <recommendedName>
        <fullName evidence="3">Lipoprotein</fullName>
    </recommendedName>
</protein>
<evidence type="ECO:0000313" key="2">
    <source>
        <dbReference type="Proteomes" id="UP001424532"/>
    </source>
</evidence>
<dbReference type="EMBL" id="JBDLYL010000006">
    <property type="protein sequence ID" value="MEN8639582.1"/>
    <property type="molecule type" value="Genomic_DNA"/>
</dbReference>
<organism evidence="1 2">
    <name type="scientific">Pseudomonas sichuanensis</name>
    <dbReference type="NCBI Taxonomy" id="2213015"/>
    <lineage>
        <taxon>Bacteria</taxon>
        <taxon>Pseudomonadati</taxon>
        <taxon>Pseudomonadota</taxon>
        <taxon>Gammaproteobacteria</taxon>
        <taxon>Pseudomonadales</taxon>
        <taxon>Pseudomonadaceae</taxon>
        <taxon>Pseudomonas</taxon>
    </lineage>
</organism>